<dbReference type="InterPro" id="IPR042274">
    <property type="entry name" value="YycH/YycI_2"/>
</dbReference>
<dbReference type="Proteomes" id="UP000036168">
    <property type="component" value="Unassembled WGS sequence"/>
</dbReference>
<dbReference type="EMBL" id="LECW02000045">
    <property type="protein sequence ID" value="KRT89926.1"/>
    <property type="molecule type" value="Genomic_DNA"/>
</dbReference>
<accession>A0A0T6BJH9</accession>
<keyword evidence="1" id="KW-1133">Transmembrane helix</keyword>
<feature type="domain" description="Regulatory protein YycH-like" evidence="2">
    <location>
        <begin position="32"/>
        <end position="265"/>
    </location>
</feature>
<comment type="caution">
    <text evidence="3">The sequence shown here is derived from an EMBL/GenBank/DDBJ whole genome shotgun (WGS) entry which is preliminary data.</text>
</comment>
<evidence type="ECO:0000259" key="2">
    <source>
        <dbReference type="Pfam" id="PF09648"/>
    </source>
</evidence>
<reference evidence="3 5" key="1">
    <citation type="journal article" date="2015" name="Int. J. Syst. Evol. Microbiol.">
        <title>Bacillus glycinifermentans sp. nov., isolated from fermented soybean paste.</title>
        <authorList>
            <person name="Kim S.J."/>
            <person name="Dunlap C.A."/>
            <person name="Kwon S.W."/>
            <person name="Rooney A.P."/>
        </authorList>
    </citation>
    <scope>NUCLEOTIDE SEQUENCE [LARGE SCALE GENOMIC DNA]</scope>
    <source>
        <strain evidence="3 5">GO-13</strain>
    </source>
</reference>
<dbReference type="RefSeq" id="WP_048353859.1">
    <property type="nucleotide sequence ID" value="NZ_CP023481.1"/>
</dbReference>
<keyword evidence="6" id="KW-1185">Reference proteome</keyword>
<dbReference type="OrthoDB" id="2388036at2"/>
<dbReference type="Pfam" id="PF09648">
    <property type="entry name" value="YycI"/>
    <property type="match status" value="1"/>
</dbReference>
<dbReference type="GO" id="GO:0016020">
    <property type="term" value="C:membrane"/>
    <property type="evidence" value="ECO:0007669"/>
    <property type="project" value="InterPro"/>
</dbReference>
<evidence type="ECO:0000313" key="6">
    <source>
        <dbReference type="Proteomes" id="UP001341297"/>
    </source>
</evidence>
<feature type="transmembrane region" description="Helical" evidence="1">
    <location>
        <begin position="9"/>
        <end position="26"/>
    </location>
</feature>
<dbReference type="Proteomes" id="UP001341297">
    <property type="component" value="Unassembled WGS sequence"/>
</dbReference>
<reference evidence="4 6" key="3">
    <citation type="submission" date="2023-03" db="EMBL/GenBank/DDBJ databases">
        <title>Agriculturally important microbes genome sequencing.</title>
        <authorList>
            <person name="Dunlap C."/>
        </authorList>
    </citation>
    <scope>NUCLEOTIDE SEQUENCE [LARGE SCALE GENOMIC DNA]</scope>
    <source>
        <strain evidence="4 6">CBP-3203</strain>
    </source>
</reference>
<organism evidence="3 5">
    <name type="scientific">Bacillus glycinifermentans</name>
    <dbReference type="NCBI Taxonomy" id="1664069"/>
    <lineage>
        <taxon>Bacteria</taxon>
        <taxon>Bacillati</taxon>
        <taxon>Bacillota</taxon>
        <taxon>Bacilli</taxon>
        <taxon>Bacillales</taxon>
        <taxon>Bacillaceae</taxon>
        <taxon>Bacillus</taxon>
    </lineage>
</organism>
<protein>
    <submittedName>
        <fullName evidence="3">Transcriptional regulator</fullName>
    </submittedName>
    <submittedName>
        <fullName evidence="4">Two-component system regulatory protein YycI</fullName>
    </submittedName>
</protein>
<evidence type="ECO:0000313" key="3">
    <source>
        <dbReference type="EMBL" id="KRT89926.1"/>
    </source>
</evidence>
<sequence length="280" mass="32472">MEWNRTKTIFIIVFLILDIFLAFQYFDKRTKNQFPILEKSTLQEDMKADHITYDSLSKESQKGASISAQKKVFKTSEIKSLKGQKPLVDMSKGDSLTEIEMGFEEPILLPKEDMETKAREIVNEQLLDGSKYRLWKIDKSQKQIIFFQTYKGDYIFQNQKDNAANEIGEVVLFYNDKNEVVKYKQSMLKEIKEVKTENLISAVGAVEALYYPDFLKPNSKIKTAEIGYYTQYPLASAQIFVPVWRIEVQRKSDNGAIYEEFIIDARDGAVLQSQETKEKS</sequence>
<keyword evidence="1" id="KW-0812">Transmembrane</keyword>
<proteinExistence type="predicted"/>
<dbReference type="InterPro" id="IPR018604">
    <property type="entry name" value="YycI-like"/>
</dbReference>
<dbReference type="STRING" id="1664069.BGLY_4699"/>
<evidence type="ECO:0000313" key="4">
    <source>
        <dbReference type="EMBL" id="MEC0483593.1"/>
    </source>
</evidence>
<keyword evidence="1" id="KW-0472">Membrane</keyword>
<reference evidence="3" key="2">
    <citation type="submission" date="2015-10" db="EMBL/GenBank/DDBJ databases">
        <authorList>
            <person name="Gilbert D.G."/>
        </authorList>
    </citation>
    <scope>NUCLEOTIDE SEQUENCE</scope>
    <source>
        <strain evidence="3">GO-13</strain>
    </source>
</reference>
<dbReference type="AlphaFoldDB" id="A0A0T6BJH9"/>
<dbReference type="EMBL" id="JARRTL010000006">
    <property type="protein sequence ID" value="MEC0483593.1"/>
    <property type="molecule type" value="Genomic_DNA"/>
</dbReference>
<evidence type="ECO:0000256" key="1">
    <source>
        <dbReference type="SAM" id="Phobius"/>
    </source>
</evidence>
<evidence type="ECO:0000313" key="5">
    <source>
        <dbReference type="Proteomes" id="UP000036168"/>
    </source>
</evidence>
<dbReference type="Gene3D" id="3.30.310.160">
    <property type="entry name" value="YycH protein, domain 2"/>
    <property type="match status" value="1"/>
</dbReference>
<gene>
    <name evidence="4" type="primary">yycI</name>
    <name evidence="3" type="ORF">AB447_204850</name>
    <name evidence="4" type="ORF">P8828_01820</name>
</gene>
<name>A0A0T6BJH9_9BACI</name>